<gene>
    <name evidence="2" type="ORF">DL240_05915</name>
</gene>
<evidence type="ECO:0000259" key="1">
    <source>
        <dbReference type="SMART" id="SM00763"/>
    </source>
</evidence>
<dbReference type="Pfam" id="PF06798">
    <property type="entry name" value="PrkA"/>
    <property type="match status" value="1"/>
</dbReference>
<keyword evidence="3" id="KW-1185">Reference proteome</keyword>
<evidence type="ECO:0000313" key="3">
    <source>
        <dbReference type="Proteomes" id="UP000249169"/>
    </source>
</evidence>
<keyword evidence="2" id="KW-0808">Transferase</keyword>
<feature type="domain" description="PrkA AAA" evidence="1">
    <location>
        <begin position="26"/>
        <end position="469"/>
    </location>
</feature>
<dbReference type="AlphaFoldDB" id="A0A328C766"/>
<sequence length="770" mass="88817">MMESKSLLERVATEVQEDFQGNRRIMSFPQFMEAFAQHPRRHARSSAQYVRDCFGYYGRETKPQFWGDVTHFGLFNTPFDQGRNRLVGQERAQEQVFKLLENFVREGKVNKLILLHGPNGSAKSTFVDTVMRALEYYSSTEEGALYRFNWIFPTEKLAQGSSIGFGGYQTRTVDASKLESFAFLDEEDIDAKISSDLKDHPLLLIPLKQRQALLQEYIDEWIIPSEDNHSDELRERLDGEDEGDERAAPFTLSDTILRGDLSHTNRQIFDALLTAYRGDFAKVIKHVQVERFYVSRRYRSAAVTVEPQMRVDAGLRQLTVDRSLSALPASLQNQTIFEPFGDLVDANRGVIEYDDLFKRHPDFNKYLLATSEKGTVSLENRILHLDTVMMATANEDYLDAYKQTPDYSSFKGRVELVRVPYLLDYTVEEIIYREQIASVNFTKRIAPHTTFVAALWAVLTRLKRPQADQYPAMIRDIVGRLSPLEKADLYSHGRVPANIGPERARELKSVVPNLMAEGEGSASYEGRYGASPREMKMILLNASQNERYPTLSPLAVFEEMEKLVRDPSVFPFLQMKPDGPYYRHDQFIDVVRERYLDIIDLEIRSAMGLVEEEQYGEFFTRYIDHVSQWLKGEKVYNRITGRYEKPDEELMAEMEATINHEEDPEDFRRGLITSIAAFSIDNPGVKVDYQQIFPMFFEALQEAFFEERQRQIQRIEENLLTYFEGDDGALSSSEKATVETTLENLKSRYGYCDESAREAVAFLLSSRYKG</sequence>
<dbReference type="SUPFAM" id="SSF52540">
    <property type="entry name" value="P-loop containing nucleoside triphosphate hydrolases"/>
    <property type="match status" value="1"/>
</dbReference>
<dbReference type="PANTHER" id="PTHR30267:SF2">
    <property type="entry name" value="PROTEIN PRKA"/>
    <property type="match status" value="1"/>
</dbReference>
<proteinExistence type="predicted"/>
<comment type="caution">
    <text evidence="2">The sequence shown here is derived from an EMBL/GenBank/DDBJ whole genome shotgun (WGS) entry which is preliminary data.</text>
</comment>
<dbReference type="InterPro" id="IPR013153">
    <property type="entry name" value="Prk_AAA"/>
</dbReference>
<dbReference type="Gene3D" id="3.40.50.300">
    <property type="entry name" value="P-loop containing nucleotide triphosphate hydrolases"/>
    <property type="match status" value="1"/>
</dbReference>
<keyword evidence="2" id="KW-0418">Kinase</keyword>
<accession>A0A328C766</accession>
<reference evidence="2 3" key="1">
    <citation type="submission" date="2018-05" db="EMBL/GenBank/DDBJ databases">
        <title>Lujinxingia marina gen. nov. sp. nov., a new facultative anaerobic member of the class Deltaproteobacteria, and proposal of Lujinxingaceae fam. nov.</title>
        <authorList>
            <person name="Li C.-M."/>
        </authorList>
    </citation>
    <scope>NUCLEOTIDE SEQUENCE [LARGE SCALE GENOMIC DNA]</scope>
    <source>
        <strain evidence="2 3">B210</strain>
    </source>
</reference>
<dbReference type="InterPro" id="IPR027417">
    <property type="entry name" value="P-loop_NTPase"/>
</dbReference>
<dbReference type="Proteomes" id="UP000249169">
    <property type="component" value="Unassembled WGS sequence"/>
</dbReference>
<dbReference type="Pfam" id="PF08298">
    <property type="entry name" value="AAA_PrkA"/>
    <property type="match status" value="1"/>
</dbReference>
<protein>
    <submittedName>
        <fullName evidence="2">Serine protein kinase</fullName>
    </submittedName>
</protein>
<dbReference type="SMART" id="SM00763">
    <property type="entry name" value="AAA_PrkA"/>
    <property type="match status" value="1"/>
</dbReference>
<evidence type="ECO:0000313" key="2">
    <source>
        <dbReference type="EMBL" id="RAL23693.1"/>
    </source>
</evidence>
<dbReference type="InterPro" id="IPR010650">
    <property type="entry name" value="PrkA_C"/>
</dbReference>
<dbReference type="EMBL" id="QHKO01000002">
    <property type="protein sequence ID" value="RAL23693.1"/>
    <property type="molecule type" value="Genomic_DNA"/>
</dbReference>
<name>A0A328C766_9DELT</name>
<organism evidence="2 3">
    <name type="scientific">Lujinxingia litoralis</name>
    <dbReference type="NCBI Taxonomy" id="2211119"/>
    <lineage>
        <taxon>Bacteria</taxon>
        <taxon>Deltaproteobacteria</taxon>
        <taxon>Bradymonadales</taxon>
        <taxon>Lujinxingiaceae</taxon>
        <taxon>Lujinxingia</taxon>
    </lineage>
</organism>
<dbReference type="GO" id="GO:0004672">
    <property type="term" value="F:protein kinase activity"/>
    <property type="evidence" value="ECO:0007669"/>
    <property type="project" value="TreeGrafter"/>
</dbReference>
<dbReference type="PANTHER" id="PTHR30267">
    <property type="entry name" value="PROTEIN KINASE PRKA"/>
    <property type="match status" value="1"/>
</dbReference>